<evidence type="ECO:0000256" key="3">
    <source>
        <dbReference type="ARBA" id="ARBA00023004"/>
    </source>
</evidence>
<keyword evidence="7" id="KW-1185">Reference proteome</keyword>
<evidence type="ECO:0000313" key="7">
    <source>
        <dbReference type="Proteomes" id="UP000665561"/>
    </source>
</evidence>
<dbReference type="RefSeq" id="WP_161744305.1">
    <property type="nucleotide sequence ID" value="NZ_JAAAMV010000012.1"/>
</dbReference>
<feature type="domain" description="Calcineurin-like phosphoesterase" evidence="5">
    <location>
        <begin position="5"/>
        <end position="202"/>
    </location>
</feature>
<comment type="similarity">
    <text evidence="4">Belongs to the cyclic nucleotide phosphodiesterase class-III family.</text>
</comment>
<dbReference type="PANTHER" id="PTHR42988:SF2">
    <property type="entry name" value="CYCLIC NUCLEOTIDE PHOSPHODIESTERASE CBUA0032-RELATED"/>
    <property type="match status" value="1"/>
</dbReference>
<keyword evidence="2" id="KW-0378">Hydrolase</keyword>
<dbReference type="InterPro" id="IPR004843">
    <property type="entry name" value="Calcineurin-like_PHP"/>
</dbReference>
<dbReference type="PANTHER" id="PTHR42988">
    <property type="entry name" value="PHOSPHOHYDROLASE"/>
    <property type="match status" value="1"/>
</dbReference>
<reference evidence="6 7" key="1">
    <citation type="submission" date="2020-01" db="EMBL/GenBank/DDBJ databases">
        <title>Paenibacillus soybeanensis sp. nov. isolated from the nodules of soybean (Glycine max(L.) Merr).</title>
        <authorList>
            <person name="Wang H."/>
        </authorList>
    </citation>
    <scope>NUCLEOTIDE SEQUENCE [LARGE SCALE GENOMIC DNA]</scope>
    <source>
        <strain evidence="6 7">T1</strain>
    </source>
</reference>
<dbReference type="Gene3D" id="3.60.21.10">
    <property type="match status" value="1"/>
</dbReference>
<protein>
    <recommendedName>
        <fullName evidence="5">Calcineurin-like phosphoesterase domain-containing protein</fullName>
    </recommendedName>
</protein>
<accession>A0ABW9XSP7</accession>
<keyword evidence="3" id="KW-0408">Iron</keyword>
<evidence type="ECO:0000259" key="5">
    <source>
        <dbReference type="Pfam" id="PF00149"/>
    </source>
</evidence>
<keyword evidence="1" id="KW-0479">Metal-binding</keyword>
<organism evidence="6 7">
    <name type="scientific">Paenibacillus glycinis</name>
    <dbReference type="NCBI Taxonomy" id="2697035"/>
    <lineage>
        <taxon>Bacteria</taxon>
        <taxon>Bacillati</taxon>
        <taxon>Bacillota</taxon>
        <taxon>Bacilli</taxon>
        <taxon>Bacillales</taxon>
        <taxon>Paenibacillaceae</taxon>
        <taxon>Paenibacillus</taxon>
    </lineage>
</organism>
<name>A0ABW9XSP7_9BACL</name>
<sequence length="273" mass="29649">METVRFVHMTDTHMNAPGREVWSVNMAEKAKRIFQDVHTSGFDPAFVVITGDLAQDGNVTDYAYIRKLADEGSALVNAPVHVVLGNHDDRSAFREGYLGAAPSEQPYYYSTTIGGLRLIGLDSEVQAGKETGFGLIDREQLDWLAEELKTTAPNGTVIAFHHPMLKVNNVASKYNLTNADEVSAVLKTGRDLIGVFAGHVHSHNVGTYDGILQVVGGGSFTIGKRVGDGLVAGYNVCSYNLVTVTYGQASVETINLPTPNEELFRVELSRFAD</sequence>
<evidence type="ECO:0000256" key="2">
    <source>
        <dbReference type="ARBA" id="ARBA00022801"/>
    </source>
</evidence>
<dbReference type="EMBL" id="JAAAMV010000012">
    <property type="protein sequence ID" value="NBD25503.1"/>
    <property type="molecule type" value="Genomic_DNA"/>
</dbReference>
<proteinExistence type="inferred from homology"/>
<dbReference type="InterPro" id="IPR050884">
    <property type="entry name" value="CNP_phosphodiesterase-III"/>
</dbReference>
<gene>
    <name evidence="6" type="ORF">GT019_16600</name>
</gene>
<evidence type="ECO:0000256" key="1">
    <source>
        <dbReference type="ARBA" id="ARBA00022723"/>
    </source>
</evidence>
<evidence type="ECO:0000256" key="4">
    <source>
        <dbReference type="ARBA" id="ARBA00025742"/>
    </source>
</evidence>
<dbReference type="Proteomes" id="UP000665561">
    <property type="component" value="Unassembled WGS sequence"/>
</dbReference>
<dbReference type="SUPFAM" id="SSF56300">
    <property type="entry name" value="Metallo-dependent phosphatases"/>
    <property type="match status" value="1"/>
</dbReference>
<evidence type="ECO:0000313" key="6">
    <source>
        <dbReference type="EMBL" id="NBD25503.1"/>
    </source>
</evidence>
<comment type="caution">
    <text evidence="6">The sequence shown here is derived from an EMBL/GenBank/DDBJ whole genome shotgun (WGS) entry which is preliminary data.</text>
</comment>
<dbReference type="Pfam" id="PF00149">
    <property type="entry name" value="Metallophos"/>
    <property type="match status" value="1"/>
</dbReference>
<dbReference type="InterPro" id="IPR029052">
    <property type="entry name" value="Metallo-depent_PP-like"/>
</dbReference>